<evidence type="ECO:0000313" key="1">
    <source>
        <dbReference type="EMBL" id="KAF9477405.1"/>
    </source>
</evidence>
<dbReference type="AlphaFoldDB" id="A0A9P5YZ95"/>
<evidence type="ECO:0000313" key="2">
    <source>
        <dbReference type="Proteomes" id="UP000807469"/>
    </source>
</evidence>
<organism evidence="1 2">
    <name type="scientific">Pholiota conissans</name>
    <dbReference type="NCBI Taxonomy" id="109636"/>
    <lineage>
        <taxon>Eukaryota</taxon>
        <taxon>Fungi</taxon>
        <taxon>Dikarya</taxon>
        <taxon>Basidiomycota</taxon>
        <taxon>Agaricomycotina</taxon>
        <taxon>Agaricomycetes</taxon>
        <taxon>Agaricomycetidae</taxon>
        <taxon>Agaricales</taxon>
        <taxon>Agaricineae</taxon>
        <taxon>Strophariaceae</taxon>
        <taxon>Pholiota</taxon>
    </lineage>
</organism>
<comment type="caution">
    <text evidence="1">The sequence shown here is derived from an EMBL/GenBank/DDBJ whole genome shotgun (WGS) entry which is preliminary data.</text>
</comment>
<sequence length="274" mass="31072">MPSLIDGKASNASALFCEEDADVTYISSDKIVFKIHSMHLNPSTSVGLALSQTNTISTPGAINMKERSDVLEILFQFIEPPPRSRNYKHPSVSDISLDLFLRITEAVEKYVVYGAMRICLERLEELASKHPGEVLNYCTLHDHADIADKAAEHLLAHPIDEVILKLSAPNLILRYLIYSHKYWEKVRKAAYRMDSTYCARLQIRAGEYRTQLDKDPLSIDRVPEVSYKVQCDHPGEHPFYIQCRCRVSNEKCSSCKDVGTIKKEIPKFSTIKAP</sequence>
<evidence type="ECO:0008006" key="3">
    <source>
        <dbReference type="Google" id="ProtNLM"/>
    </source>
</evidence>
<dbReference type="OrthoDB" id="3184970at2759"/>
<protein>
    <recommendedName>
        <fullName evidence="3">BTB domain-containing protein</fullName>
    </recommendedName>
</protein>
<proteinExistence type="predicted"/>
<dbReference type="Proteomes" id="UP000807469">
    <property type="component" value="Unassembled WGS sequence"/>
</dbReference>
<accession>A0A9P5YZ95</accession>
<gene>
    <name evidence="1" type="ORF">BDN70DRAFT_994982</name>
</gene>
<keyword evidence="2" id="KW-1185">Reference proteome</keyword>
<name>A0A9P5YZ95_9AGAR</name>
<dbReference type="EMBL" id="MU155262">
    <property type="protein sequence ID" value="KAF9477405.1"/>
    <property type="molecule type" value="Genomic_DNA"/>
</dbReference>
<reference evidence="1" key="1">
    <citation type="submission" date="2020-11" db="EMBL/GenBank/DDBJ databases">
        <authorList>
            <consortium name="DOE Joint Genome Institute"/>
            <person name="Ahrendt S."/>
            <person name="Riley R."/>
            <person name="Andreopoulos W."/>
            <person name="Labutti K."/>
            <person name="Pangilinan J."/>
            <person name="Ruiz-Duenas F.J."/>
            <person name="Barrasa J.M."/>
            <person name="Sanchez-Garcia M."/>
            <person name="Camarero S."/>
            <person name="Miyauchi S."/>
            <person name="Serrano A."/>
            <person name="Linde D."/>
            <person name="Babiker R."/>
            <person name="Drula E."/>
            <person name="Ayuso-Fernandez I."/>
            <person name="Pacheco R."/>
            <person name="Padilla G."/>
            <person name="Ferreira P."/>
            <person name="Barriuso J."/>
            <person name="Kellner H."/>
            <person name="Castanera R."/>
            <person name="Alfaro M."/>
            <person name="Ramirez L."/>
            <person name="Pisabarro A.G."/>
            <person name="Kuo A."/>
            <person name="Tritt A."/>
            <person name="Lipzen A."/>
            <person name="He G."/>
            <person name="Yan M."/>
            <person name="Ng V."/>
            <person name="Cullen D."/>
            <person name="Martin F."/>
            <person name="Rosso M.-N."/>
            <person name="Henrissat B."/>
            <person name="Hibbett D."/>
            <person name="Martinez A.T."/>
            <person name="Grigoriev I.V."/>
        </authorList>
    </citation>
    <scope>NUCLEOTIDE SEQUENCE</scope>
    <source>
        <strain evidence="1">CIRM-BRFM 674</strain>
    </source>
</reference>